<dbReference type="AlphaFoldDB" id="A0A0G1W322"/>
<dbReference type="EMBL" id="LCQD01000004">
    <property type="protein sequence ID" value="KKW13141.1"/>
    <property type="molecule type" value="Genomic_DNA"/>
</dbReference>
<sequence length="599" mass="67903">MRKPKTAEEVFSQFSQWLDTSTELEEKVPVEQWLEDPYYSGYLASSLWPGVKEDITRIVNHKPHPKIIVIKGGTGTGKTATFEGLCCYRAYDRLRYASPPRSFGLPETSTIVIGFFSSKLSKAKDVGYQRLRRNIMSSPWFREKHPPNDRINNKLVFGATGSFVITPLPSTVDAAISEDFWQAYFDEVNFWGGKDVDSVDDVVAEAIRRMKSRIGIEDCYQVVLASSATTWNSYTERMAAEADLVIDRTRWSIRKQSAKYWFFIDVGTKSVQPKIVSKLDENVPGHERVLLVPQRMRETILPRVKGHRIVSVPNIQEPDKLSYLEEAQGDIKGFLQDWVGIAVSDQLRLYGPWINRYPCRDSLNPEELRLGKDKTPEMKLLPDENPRVLHVDLGLGKTTEKRTGDWASIACGFPRGVEMQETADGVMEKIPLVALDFAIRMRAEMRGEELELDRVMEVIYQVAQERQVHIVTFDGFQSAYMIQLCSKNGVRAERQSVDRTGDAHNYLRQLFATSRMDVPYCPVLLNELFNLVINPGTGKVDHPKVDDEGKPGTKDLADTTAGGAWTCHNELGEIEIMEPEVELECLVFSVPNVPVSKTR</sequence>
<proteinExistence type="predicted"/>
<evidence type="ECO:0000313" key="2">
    <source>
        <dbReference type="Proteomes" id="UP000034588"/>
    </source>
</evidence>
<dbReference type="Proteomes" id="UP000034588">
    <property type="component" value="Unassembled WGS sequence"/>
</dbReference>
<dbReference type="InterPro" id="IPR027417">
    <property type="entry name" value="P-loop_NTPase"/>
</dbReference>
<gene>
    <name evidence="1" type="ORF">UY48_C0004G0016</name>
</gene>
<protein>
    <submittedName>
        <fullName evidence="1">Uncharacterized protein</fullName>
    </submittedName>
</protein>
<organism evidence="1 2">
    <name type="scientific">Candidatus Gottesmanbacteria bacterium GW2011_GWB1_49_7</name>
    <dbReference type="NCBI Taxonomy" id="1618448"/>
    <lineage>
        <taxon>Bacteria</taxon>
        <taxon>Candidatus Gottesmaniibacteriota</taxon>
    </lineage>
</organism>
<reference evidence="1 2" key="1">
    <citation type="journal article" date="2015" name="Nature">
        <title>rRNA introns, odd ribosomes, and small enigmatic genomes across a large radiation of phyla.</title>
        <authorList>
            <person name="Brown C.T."/>
            <person name="Hug L.A."/>
            <person name="Thomas B.C."/>
            <person name="Sharon I."/>
            <person name="Castelle C.J."/>
            <person name="Singh A."/>
            <person name="Wilkins M.J."/>
            <person name="Williams K.H."/>
            <person name="Banfield J.F."/>
        </authorList>
    </citation>
    <scope>NUCLEOTIDE SEQUENCE [LARGE SCALE GENOMIC DNA]</scope>
</reference>
<evidence type="ECO:0000313" key="1">
    <source>
        <dbReference type="EMBL" id="KKW13141.1"/>
    </source>
</evidence>
<comment type="caution">
    <text evidence="1">The sequence shown here is derived from an EMBL/GenBank/DDBJ whole genome shotgun (WGS) entry which is preliminary data.</text>
</comment>
<dbReference type="Gene3D" id="3.40.50.300">
    <property type="entry name" value="P-loop containing nucleotide triphosphate hydrolases"/>
    <property type="match status" value="1"/>
</dbReference>
<name>A0A0G1W322_9BACT</name>
<accession>A0A0G1W322</accession>